<reference evidence="1" key="1">
    <citation type="submission" date="2021-01" db="EMBL/GenBank/DDBJ databases">
        <title>Metabolic potential, ecology and presence of endohyphal bacteria is reflected in genomic diversity of Mucoromycotina.</title>
        <authorList>
            <person name="Muszewska A."/>
            <person name="Okrasinska A."/>
            <person name="Steczkiewicz K."/>
            <person name="Drgas O."/>
            <person name="Orlowska M."/>
            <person name="Perlinska-Lenart U."/>
            <person name="Aleksandrzak-Piekarczyk T."/>
            <person name="Szatraj K."/>
            <person name="Zielenkiewicz U."/>
            <person name="Pilsyk S."/>
            <person name="Malc E."/>
            <person name="Mieczkowski P."/>
            <person name="Kruszewska J.S."/>
            <person name="Biernat P."/>
            <person name="Pawlowska J."/>
        </authorList>
    </citation>
    <scope>NUCLEOTIDE SEQUENCE</scope>
    <source>
        <strain evidence="1">WA0000018081</strain>
    </source>
</reference>
<dbReference type="Proteomes" id="UP000613177">
    <property type="component" value="Unassembled WGS sequence"/>
</dbReference>
<dbReference type="OrthoDB" id="2395010at2759"/>
<sequence>MLSFISSVLGPCFKSLNNTRLNSLSKAIACVALGLRTSHLLDIILLDLNQAKKLLKQLRKHPSCRSLVLLQFKNSFTFIGHRIRLQDHLSVADKLIYVAVQGTEPVKSNVPPQLIYWLDQLKPFLSKPNQTVFYSDSVPTCMVSIIGWALEYPIVYTTHLPTDQPQDELDEWETRTNCLGARQLQLVQLWLADHMLLSYSYPVISDLDNLLDVQSKVNHRLTRLKNTPDWLNGVYCELKREQIKLDRFAL</sequence>
<organism evidence="1 2">
    <name type="scientific">Thamnidium elegans</name>
    <dbReference type="NCBI Taxonomy" id="101142"/>
    <lineage>
        <taxon>Eukaryota</taxon>
        <taxon>Fungi</taxon>
        <taxon>Fungi incertae sedis</taxon>
        <taxon>Mucoromycota</taxon>
        <taxon>Mucoromycotina</taxon>
        <taxon>Mucoromycetes</taxon>
        <taxon>Mucorales</taxon>
        <taxon>Mucorineae</taxon>
        <taxon>Mucoraceae</taxon>
        <taxon>Thamnidium</taxon>
    </lineage>
</organism>
<evidence type="ECO:0000313" key="2">
    <source>
        <dbReference type="Proteomes" id="UP000613177"/>
    </source>
</evidence>
<keyword evidence="2" id="KW-1185">Reference proteome</keyword>
<gene>
    <name evidence="1" type="ORF">INT48_008379</name>
</gene>
<dbReference type="EMBL" id="JAEPRE010000018">
    <property type="protein sequence ID" value="KAG2236397.1"/>
    <property type="molecule type" value="Genomic_DNA"/>
</dbReference>
<protein>
    <submittedName>
        <fullName evidence="1">Uncharacterized protein</fullName>
    </submittedName>
</protein>
<comment type="caution">
    <text evidence="1">The sequence shown here is derived from an EMBL/GenBank/DDBJ whole genome shotgun (WGS) entry which is preliminary data.</text>
</comment>
<dbReference type="AlphaFoldDB" id="A0A8H7SY67"/>
<name>A0A8H7SY67_9FUNG</name>
<evidence type="ECO:0000313" key="1">
    <source>
        <dbReference type="EMBL" id="KAG2236397.1"/>
    </source>
</evidence>
<accession>A0A8H7SY67</accession>
<proteinExistence type="predicted"/>